<evidence type="ECO:0000313" key="3">
    <source>
        <dbReference type="Proteomes" id="UP000284338"/>
    </source>
</evidence>
<dbReference type="InterPro" id="IPR021647">
    <property type="entry name" value="CusF_Ec"/>
</dbReference>
<keyword evidence="3" id="KW-1185">Reference proteome</keyword>
<dbReference type="Pfam" id="PF11604">
    <property type="entry name" value="CusF_Ec"/>
    <property type="match status" value="1"/>
</dbReference>
<organism evidence="2 3">
    <name type="scientific">Serratia inhibens</name>
    <dbReference type="NCBI Taxonomy" id="2338073"/>
    <lineage>
        <taxon>Bacteria</taxon>
        <taxon>Pseudomonadati</taxon>
        <taxon>Pseudomonadota</taxon>
        <taxon>Gammaproteobacteria</taxon>
        <taxon>Enterobacterales</taxon>
        <taxon>Yersiniaceae</taxon>
        <taxon>Serratia</taxon>
    </lineage>
</organism>
<reference evidence="2 3" key="1">
    <citation type="submission" date="2018-09" db="EMBL/GenBank/DDBJ databases">
        <title>Draft genome of a novel serratia sp. strain with antifungal activity.</title>
        <authorList>
            <person name="Dichmann S.I."/>
            <person name="Park B.P."/>
            <person name="Pathiraja D."/>
            <person name="Choi I.-G."/>
            <person name="Stougaard P."/>
            <person name="Hennessy R.C."/>
        </authorList>
    </citation>
    <scope>NUCLEOTIDE SEQUENCE [LARGE SCALE GENOMIC DNA]</scope>
    <source>
        <strain evidence="2 3">S40</strain>
    </source>
</reference>
<gene>
    <name evidence="2" type="ORF">D4100_12160</name>
</gene>
<sequence length="108" mass="11573">MRNVFVAVLFTLSFSFTTAGAADMAMQDPAAKPAVEIHSQGIIKAWDERKVSIAHQAIPALGWPPMTMSFLLPPSPSFAVLPVGTLVDFSFLPNDGGYRLIAIAAARQ</sequence>
<comment type="caution">
    <text evidence="2">The sequence shown here is derived from an EMBL/GenBank/DDBJ whole genome shotgun (WGS) entry which is preliminary data.</text>
</comment>
<protein>
    <submittedName>
        <fullName evidence="2">Copper-binding protein</fullName>
    </submittedName>
</protein>
<dbReference type="Gene3D" id="2.40.50.320">
    <property type="entry name" value="Copper binding periplasmic protein CusF"/>
    <property type="match status" value="1"/>
</dbReference>
<feature type="signal peptide" evidence="1">
    <location>
        <begin position="1"/>
        <end position="21"/>
    </location>
</feature>
<evidence type="ECO:0000256" key="1">
    <source>
        <dbReference type="SAM" id="SignalP"/>
    </source>
</evidence>
<dbReference type="RefSeq" id="WP_119804450.1">
    <property type="nucleotide sequence ID" value="NZ_QYYG01000002.1"/>
</dbReference>
<dbReference type="InterPro" id="IPR042230">
    <property type="entry name" value="CusF_sf"/>
</dbReference>
<keyword evidence="1" id="KW-0732">Signal</keyword>
<dbReference type="Proteomes" id="UP000284338">
    <property type="component" value="Unassembled WGS sequence"/>
</dbReference>
<proteinExistence type="predicted"/>
<dbReference type="AlphaFoldDB" id="A0AA92X576"/>
<evidence type="ECO:0000313" key="2">
    <source>
        <dbReference type="EMBL" id="RJF56329.1"/>
    </source>
</evidence>
<name>A0AA92X576_9GAMM</name>
<feature type="chain" id="PRO_5041671746" evidence="1">
    <location>
        <begin position="22"/>
        <end position="108"/>
    </location>
</feature>
<dbReference type="EMBL" id="QYYG01000002">
    <property type="protein sequence ID" value="RJF56329.1"/>
    <property type="molecule type" value="Genomic_DNA"/>
</dbReference>
<accession>A0AA92X576</accession>